<sequence>MTNTSSATTSPVDQPARVFEHRRVLTLSRETFFAAARLVAAAVIDRDGPPTAVIGIAHGGLPLAEVIAATLSIPLGHVEARHNATDDLYEQATGTVDHSGEPLAARLAGRTLDGTVLLVDDICGTGATLDAILPDLAPHLASGAVVRTAVLCRNAGARYQPDLWVWTVDDWVHFPWETTLPDDQATEPLTLPHEVQP</sequence>
<dbReference type="SUPFAM" id="SSF53271">
    <property type="entry name" value="PRTase-like"/>
    <property type="match status" value="1"/>
</dbReference>
<evidence type="ECO:0000256" key="1">
    <source>
        <dbReference type="ARBA" id="ARBA00022676"/>
    </source>
</evidence>
<reference evidence="5" key="1">
    <citation type="journal article" date="2021" name="Int. J. Syst. Evol. Microbiol.">
        <title>Actinocatenispora comari sp. nov., an endophytic actinomycete isolated from aerial parts of Comarum salesowianum.</title>
        <authorList>
            <person name="Oyunbileg N."/>
            <person name="Iizaka Y."/>
            <person name="Hamada M."/>
            <person name="Davaapurev B.O."/>
            <person name="Fukumoto A."/>
            <person name="Tsetseg B."/>
            <person name="Kato F."/>
            <person name="Tamura T."/>
            <person name="Batkhuu J."/>
            <person name="Anzai Y."/>
        </authorList>
    </citation>
    <scope>NUCLEOTIDE SEQUENCE [LARGE SCALE GENOMIC DNA]</scope>
    <source>
        <strain evidence="5">NUM-2625</strain>
    </source>
</reference>
<protein>
    <recommendedName>
        <fullName evidence="3">Phosphoribosyltransferase domain-containing protein</fullName>
    </recommendedName>
</protein>
<dbReference type="AlphaFoldDB" id="A0A8J4ELA1"/>
<evidence type="ECO:0000259" key="3">
    <source>
        <dbReference type="Pfam" id="PF00156"/>
    </source>
</evidence>
<keyword evidence="2" id="KW-0808">Transferase</keyword>
<dbReference type="GO" id="GO:0016757">
    <property type="term" value="F:glycosyltransferase activity"/>
    <property type="evidence" value="ECO:0007669"/>
    <property type="project" value="UniProtKB-KW"/>
</dbReference>
<keyword evidence="1" id="KW-0328">Glycosyltransferase</keyword>
<dbReference type="RefSeq" id="WP_207126753.1">
    <property type="nucleotide sequence ID" value="NZ_BOPO01000084.1"/>
</dbReference>
<evidence type="ECO:0000256" key="2">
    <source>
        <dbReference type="ARBA" id="ARBA00022679"/>
    </source>
</evidence>
<dbReference type="Pfam" id="PF00156">
    <property type="entry name" value="Pribosyltran"/>
    <property type="match status" value="1"/>
</dbReference>
<dbReference type="InterPro" id="IPR029057">
    <property type="entry name" value="PRTase-like"/>
</dbReference>
<dbReference type="PANTHER" id="PTHR43363">
    <property type="entry name" value="HYPOXANTHINE PHOSPHORIBOSYLTRANSFERASE"/>
    <property type="match status" value="1"/>
</dbReference>
<dbReference type="InterPro" id="IPR000836">
    <property type="entry name" value="PRTase_dom"/>
</dbReference>
<dbReference type="Gene3D" id="3.40.50.2020">
    <property type="match status" value="1"/>
</dbReference>
<gene>
    <name evidence="4" type="ORF">NUM_43160</name>
</gene>
<dbReference type="CDD" id="cd06223">
    <property type="entry name" value="PRTases_typeI"/>
    <property type="match status" value="1"/>
</dbReference>
<evidence type="ECO:0000313" key="5">
    <source>
        <dbReference type="Proteomes" id="UP000614996"/>
    </source>
</evidence>
<comment type="caution">
    <text evidence="4">The sequence shown here is derived from an EMBL/GenBank/DDBJ whole genome shotgun (WGS) entry which is preliminary data.</text>
</comment>
<dbReference type="Proteomes" id="UP000614996">
    <property type="component" value="Unassembled WGS sequence"/>
</dbReference>
<feature type="domain" description="Phosphoribosyltransferase" evidence="3">
    <location>
        <begin position="35"/>
        <end position="181"/>
    </location>
</feature>
<evidence type="ECO:0000313" key="4">
    <source>
        <dbReference type="EMBL" id="GIL29062.1"/>
    </source>
</evidence>
<organism evidence="4 5">
    <name type="scientific">Actinocatenispora comari</name>
    <dbReference type="NCBI Taxonomy" id="2807577"/>
    <lineage>
        <taxon>Bacteria</taxon>
        <taxon>Bacillati</taxon>
        <taxon>Actinomycetota</taxon>
        <taxon>Actinomycetes</taxon>
        <taxon>Micromonosporales</taxon>
        <taxon>Micromonosporaceae</taxon>
        <taxon>Actinocatenispora</taxon>
    </lineage>
</organism>
<proteinExistence type="predicted"/>
<keyword evidence="5" id="KW-1185">Reference proteome</keyword>
<accession>A0A8J4ELA1</accession>
<name>A0A8J4ELA1_9ACTN</name>
<dbReference type="EMBL" id="BOPO01000084">
    <property type="protein sequence ID" value="GIL29062.1"/>
    <property type="molecule type" value="Genomic_DNA"/>
</dbReference>
<dbReference type="PANTHER" id="PTHR43363:SF1">
    <property type="entry name" value="HYPOXANTHINE-GUANINE PHOSPHORIBOSYLTRANSFERASE"/>
    <property type="match status" value="1"/>
</dbReference>